<feature type="transmembrane region" description="Helical" evidence="8">
    <location>
        <begin position="464"/>
        <end position="484"/>
    </location>
</feature>
<feature type="transmembrane region" description="Helical" evidence="8">
    <location>
        <begin position="383"/>
        <end position="400"/>
    </location>
</feature>
<evidence type="ECO:0000256" key="7">
    <source>
        <dbReference type="PIRNR" id="PIRNR016636"/>
    </source>
</evidence>
<accession>A0A1Y4MGG8</accession>
<feature type="transmembrane region" description="Helical" evidence="8">
    <location>
        <begin position="118"/>
        <end position="137"/>
    </location>
</feature>
<keyword evidence="7" id="KW-0012">Acyltransferase</keyword>
<feature type="transmembrane region" description="Helical" evidence="8">
    <location>
        <begin position="44"/>
        <end position="68"/>
    </location>
</feature>
<dbReference type="GO" id="GO:0016746">
    <property type="term" value="F:acyltransferase activity"/>
    <property type="evidence" value="ECO:0007669"/>
    <property type="project" value="UniProtKB-KW"/>
</dbReference>
<reference evidence="11" key="1">
    <citation type="submission" date="2017-04" db="EMBL/GenBank/DDBJ databases">
        <title>Function of individual gut microbiota members based on whole genome sequencing of pure cultures obtained from chicken caecum.</title>
        <authorList>
            <person name="Medvecky M."/>
            <person name="Cejkova D."/>
            <person name="Polansky O."/>
            <person name="Karasova D."/>
            <person name="Kubasova T."/>
            <person name="Cizek A."/>
            <person name="Rychlik I."/>
        </authorList>
    </citation>
    <scope>NUCLEOTIDE SEQUENCE [LARGE SCALE GENOMIC DNA]</scope>
    <source>
        <strain evidence="11">An175</strain>
    </source>
</reference>
<keyword evidence="6 7" id="KW-0472">Membrane</keyword>
<evidence type="ECO:0000256" key="3">
    <source>
        <dbReference type="ARBA" id="ARBA00022475"/>
    </source>
</evidence>
<dbReference type="Pfam" id="PF03062">
    <property type="entry name" value="MBOAT"/>
    <property type="match status" value="1"/>
</dbReference>
<dbReference type="PIRSF" id="PIRSF016636">
    <property type="entry name" value="AlgI_DltB"/>
    <property type="match status" value="1"/>
</dbReference>
<dbReference type="InterPro" id="IPR051085">
    <property type="entry name" value="MB_O-acyltransferase"/>
</dbReference>
<evidence type="ECO:0000256" key="5">
    <source>
        <dbReference type="ARBA" id="ARBA00022989"/>
    </source>
</evidence>
<organism evidence="9 11">
    <name type="scientific">Anaerotruncus colihominis</name>
    <dbReference type="NCBI Taxonomy" id="169435"/>
    <lineage>
        <taxon>Bacteria</taxon>
        <taxon>Bacillati</taxon>
        <taxon>Bacillota</taxon>
        <taxon>Clostridia</taxon>
        <taxon>Eubacteriales</taxon>
        <taxon>Oscillospiraceae</taxon>
        <taxon>Anaerotruncus</taxon>
    </lineage>
</organism>
<name>A0A1Y4MGG8_9FIRM</name>
<sequence length="485" mass="54185">MRCIRLRNSNACLPVCRRKRERIAIFRIIQDNHKPKEVAKRVQIYSLSFLYLFLPAAILLCLFAPHRARAAALLAVSGAFYAMLEGDNLLLAAAVIAFDYGMGLLMERSASFARLRRAIMICSVVKSLAILVLYSLAQEMTGAHSPFGLGVICLTSCGYVMDCYFGYTYCEHSLVQLGLMTLFFPKLYAGPLVYHSKIVPQTRSMRMTLEKTGEGARYFLQGLAKKVLIGDTVYRLYETLRALPMASVTMAAAWTMVVTLAFSVYFILAGFCDMARGLALIFGFELQDNFHAPFGSIGINDFFSRFNITVNRYVRRYVYINLGGAQGSVISGVFNILLVTILMGLWFSISLNLLLWGVYFALFVIFERYCLGRRIDLIPPLVRWIYSTVVIMVSFCFLAGDTPGQSISYLLRLFGLRGTISPESGSSILYLLASNYLVLLIAVFSSTGLIERAAKVIYKHAPRLYWFGTAVLTAALLIVTTAFLV</sequence>
<keyword evidence="7" id="KW-0808">Transferase</keyword>
<feature type="transmembrane region" description="Helical" evidence="8">
    <location>
        <begin position="318"/>
        <end position="347"/>
    </location>
</feature>
<protein>
    <submittedName>
        <fullName evidence="10">MBOAT family protein</fullName>
    </submittedName>
</protein>
<evidence type="ECO:0000256" key="4">
    <source>
        <dbReference type="ARBA" id="ARBA00022692"/>
    </source>
</evidence>
<dbReference type="AlphaFoldDB" id="A0A1Y4MGG8"/>
<feature type="transmembrane region" description="Helical" evidence="8">
    <location>
        <begin position="427"/>
        <end position="444"/>
    </location>
</feature>
<evidence type="ECO:0000256" key="6">
    <source>
        <dbReference type="ARBA" id="ARBA00023136"/>
    </source>
</evidence>
<gene>
    <name evidence="9" type="ORF">B5F11_16180</name>
    <name evidence="10" type="ORF">DXC40_07895</name>
</gene>
<keyword evidence="4 8" id="KW-0812">Transmembrane</keyword>
<evidence type="ECO:0000256" key="2">
    <source>
        <dbReference type="ARBA" id="ARBA00010323"/>
    </source>
</evidence>
<dbReference type="PANTHER" id="PTHR13285">
    <property type="entry name" value="ACYLTRANSFERASE"/>
    <property type="match status" value="1"/>
</dbReference>
<dbReference type="Proteomes" id="UP000260828">
    <property type="component" value="Unassembled WGS sequence"/>
</dbReference>
<comment type="subcellular location">
    <subcellularLocation>
        <location evidence="1">Cell membrane</location>
        <topology evidence="1">Multi-pass membrane protein</topology>
    </subcellularLocation>
</comment>
<comment type="similarity">
    <text evidence="2 7">Belongs to the membrane-bound acyltransferase family.</text>
</comment>
<evidence type="ECO:0000313" key="12">
    <source>
        <dbReference type="Proteomes" id="UP000260828"/>
    </source>
</evidence>
<dbReference type="Proteomes" id="UP000196386">
    <property type="component" value="Unassembled WGS sequence"/>
</dbReference>
<dbReference type="PANTHER" id="PTHR13285:SF18">
    <property type="entry name" value="PROTEIN-CYSTEINE N-PALMITOYLTRANSFERASE RASP"/>
    <property type="match status" value="1"/>
</dbReference>
<dbReference type="EMBL" id="QVME01000003">
    <property type="protein sequence ID" value="RGE68258.1"/>
    <property type="molecule type" value="Genomic_DNA"/>
</dbReference>
<evidence type="ECO:0000256" key="1">
    <source>
        <dbReference type="ARBA" id="ARBA00004651"/>
    </source>
</evidence>
<feature type="transmembrane region" description="Helical" evidence="8">
    <location>
        <begin position="174"/>
        <end position="194"/>
    </location>
</feature>
<keyword evidence="3 7" id="KW-1003">Cell membrane</keyword>
<feature type="transmembrane region" description="Helical" evidence="8">
    <location>
        <begin position="245"/>
        <end position="268"/>
    </location>
</feature>
<dbReference type="GO" id="GO:0005886">
    <property type="term" value="C:plasma membrane"/>
    <property type="evidence" value="ECO:0007669"/>
    <property type="project" value="UniProtKB-SubCell"/>
</dbReference>
<evidence type="ECO:0000313" key="9">
    <source>
        <dbReference type="EMBL" id="OUP67855.1"/>
    </source>
</evidence>
<dbReference type="InterPro" id="IPR004299">
    <property type="entry name" value="MBOAT_fam"/>
</dbReference>
<evidence type="ECO:0000256" key="8">
    <source>
        <dbReference type="SAM" id="Phobius"/>
    </source>
</evidence>
<proteinExistence type="inferred from homology"/>
<feature type="transmembrane region" description="Helical" evidence="8">
    <location>
        <begin position="149"/>
        <end position="167"/>
    </location>
</feature>
<keyword evidence="5 8" id="KW-1133">Transmembrane helix</keyword>
<reference evidence="10 12" key="3">
    <citation type="submission" date="2018-08" db="EMBL/GenBank/DDBJ databases">
        <title>A genome reference for cultivated species of the human gut microbiota.</title>
        <authorList>
            <person name="Zou Y."/>
            <person name="Xue W."/>
            <person name="Luo G."/>
        </authorList>
    </citation>
    <scope>NUCLEOTIDE SEQUENCE [LARGE SCALE GENOMIC DNA]</scope>
    <source>
        <strain evidence="10 12">TF05-12AC</strain>
    </source>
</reference>
<comment type="caution">
    <text evidence="9">The sequence shown here is derived from an EMBL/GenBank/DDBJ whole genome shotgun (WGS) entry which is preliminary data.</text>
</comment>
<evidence type="ECO:0000313" key="11">
    <source>
        <dbReference type="Proteomes" id="UP000196386"/>
    </source>
</evidence>
<reference evidence="9" key="2">
    <citation type="journal article" date="2018" name="BMC Genomics">
        <title>Whole genome sequencing and function prediction of 133 gut anaerobes isolated from chicken caecum in pure cultures.</title>
        <authorList>
            <person name="Medvecky M."/>
            <person name="Cejkova D."/>
            <person name="Polansky O."/>
            <person name="Karasova D."/>
            <person name="Kubasova T."/>
            <person name="Cizek A."/>
            <person name="Rychlik I."/>
        </authorList>
    </citation>
    <scope>NUCLEOTIDE SEQUENCE</scope>
    <source>
        <strain evidence="9">An175</strain>
    </source>
</reference>
<feature type="transmembrane region" description="Helical" evidence="8">
    <location>
        <begin position="353"/>
        <end position="371"/>
    </location>
</feature>
<dbReference type="InterPro" id="IPR024194">
    <property type="entry name" value="Ac/AlaTfrase_AlgI/DltB"/>
</dbReference>
<evidence type="ECO:0000313" key="10">
    <source>
        <dbReference type="EMBL" id="RGE68258.1"/>
    </source>
</evidence>
<dbReference type="EMBL" id="NFKP01000025">
    <property type="protein sequence ID" value="OUP67855.1"/>
    <property type="molecule type" value="Genomic_DNA"/>
</dbReference>